<sequence>MTGTTGAGGPEGAAAADFDVVAVGAGPRGVALVERLAARVPDGDPPVRVALIDAVEIGAGATWRTDQSPLLLNNTYSAHTTIFTDDSTPMSGPVVPGPDLVEWARDPAAPPGRPAWVAAEAAAVEPWSYPSRRLQGVYYREQLARAASGGRVRVTGVIGTAVDVTAFSGGDRRGVRLADGREVTGTAVVLAQGMVQGARSARTAELVEAARTGGLVYIEPGMPAERDWAAVPAGETVLVAGLGANFFDVVALLTEGRGGRFEPAGDPRRPARLRYLPSGREPLLVAGSRRGLPYRSKAVYPGGFPPRYRPEIATPEWFAEVARTPLQDFRTAVWPRLAQEFAWAHLSTLLTHHPRAVRPGTAAGPLRERLAAAPAGEVDRIVADTVTDPRWQFSVERLDRPDPVGPVSAEAWDRWVADYVDRELDTIHRPLEHPRNTVNRAMAVLRGHVGRLVLAGAIEGRSAVRDVEGRFGPLGLALASGPPPGRTAEVLALVDAGLLAFLGEDSAIDLDPGVPGGPAGGAGPAFIGRSAVRRPPIRARAFIETRMSKGKVSVTSDPLLRALLDSGRARLHARPNADGTRTPDASIDVTREGFHPIDAEGGADERIVVLGIPAEGVQPGSAIGATPGVPSPLLAGADAAAAHVLALRGPHPAVSGPR</sequence>
<dbReference type="PANTHER" id="PTHR40254:SF1">
    <property type="entry name" value="BLR0577 PROTEIN"/>
    <property type="match status" value="1"/>
</dbReference>
<evidence type="ECO:0000259" key="1">
    <source>
        <dbReference type="Pfam" id="PF13454"/>
    </source>
</evidence>
<dbReference type="EMBL" id="JBHSFQ010000016">
    <property type="protein sequence ID" value="MFC4563599.1"/>
    <property type="molecule type" value="Genomic_DNA"/>
</dbReference>
<evidence type="ECO:0000313" key="2">
    <source>
        <dbReference type="EMBL" id="MFC4563599.1"/>
    </source>
</evidence>
<feature type="domain" description="FAD-dependent urate hydroxylase HpyO/Asp monooxygenase CreE-like FAD/NAD(P)-binding" evidence="1">
    <location>
        <begin position="23"/>
        <end position="194"/>
    </location>
</feature>
<dbReference type="SUPFAM" id="SSF51905">
    <property type="entry name" value="FAD/NAD(P)-binding domain"/>
    <property type="match status" value="1"/>
</dbReference>
<gene>
    <name evidence="2" type="ORF">ACFO4E_17160</name>
</gene>
<keyword evidence="3" id="KW-1185">Reference proteome</keyword>
<dbReference type="InterPro" id="IPR036188">
    <property type="entry name" value="FAD/NAD-bd_sf"/>
</dbReference>
<organism evidence="2 3">
    <name type="scientific">Nocardiopsis mangrovi</name>
    <dbReference type="NCBI Taxonomy" id="1179818"/>
    <lineage>
        <taxon>Bacteria</taxon>
        <taxon>Bacillati</taxon>
        <taxon>Actinomycetota</taxon>
        <taxon>Actinomycetes</taxon>
        <taxon>Streptosporangiales</taxon>
        <taxon>Nocardiopsidaceae</taxon>
        <taxon>Nocardiopsis</taxon>
    </lineage>
</organism>
<evidence type="ECO:0000313" key="3">
    <source>
        <dbReference type="Proteomes" id="UP001595923"/>
    </source>
</evidence>
<dbReference type="InterPro" id="IPR052189">
    <property type="entry name" value="L-asp_N-monooxygenase_NS-form"/>
</dbReference>
<dbReference type="Proteomes" id="UP001595923">
    <property type="component" value="Unassembled WGS sequence"/>
</dbReference>
<proteinExistence type="predicted"/>
<reference evidence="3" key="1">
    <citation type="journal article" date="2019" name="Int. J. Syst. Evol. Microbiol.">
        <title>The Global Catalogue of Microorganisms (GCM) 10K type strain sequencing project: providing services to taxonomists for standard genome sequencing and annotation.</title>
        <authorList>
            <consortium name="The Broad Institute Genomics Platform"/>
            <consortium name="The Broad Institute Genome Sequencing Center for Infectious Disease"/>
            <person name="Wu L."/>
            <person name="Ma J."/>
        </authorList>
    </citation>
    <scope>NUCLEOTIDE SEQUENCE [LARGE SCALE GENOMIC DNA]</scope>
    <source>
        <strain evidence="3">XZYJ18</strain>
    </source>
</reference>
<comment type="caution">
    <text evidence="2">The sequence shown here is derived from an EMBL/GenBank/DDBJ whole genome shotgun (WGS) entry which is preliminary data.</text>
</comment>
<name>A0ABV9E0A4_9ACTN</name>
<accession>A0ABV9E0A4</accession>
<dbReference type="RefSeq" id="WP_378576039.1">
    <property type="nucleotide sequence ID" value="NZ_JBHSFQ010000016.1"/>
</dbReference>
<dbReference type="InterPro" id="IPR038732">
    <property type="entry name" value="HpyO/CreE_NAD-binding"/>
</dbReference>
<dbReference type="Pfam" id="PF13454">
    <property type="entry name" value="NAD_binding_9"/>
    <property type="match status" value="1"/>
</dbReference>
<dbReference type="PANTHER" id="PTHR40254">
    <property type="entry name" value="BLR0577 PROTEIN"/>
    <property type="match status" value="1"/>
</dbReference>
<protein>
    <submittedName>
        <fullName evidence="2">FAD/NAD(P)-binding protein</fullName>
    </submittedName>
</protein>